<protein>
    <recommendedName>
        <fullName evidence="9">Initiation-control protein YabA</fullName>
    </recommendedName>
</protein>
<evidence type="ECO:0000256" key="3">
    <source>
        <dbReference type="ARBA" id="ARBA00022723"/>
    </source>
</evidence>
<evidence type="ECO:0000256" key="5">
    <source>
        <dbReference type="ARBA" id="ARBA00022880"/>
    </source>
</evidence>
<proteinExistence type="predicted"/>
<dbReference type="InterPro" id="IPR010377">
    <property type="entry name" value="YabA"/>
</dbReference>
<dbReference type="Pfam" id="PF06156">
    <property type="entry name" value="YabA"/>
    <property type="match status" value="1"/>
</dbReference>
<dbReference type="EMBL" id="MOXJ01000005">
    <property type="protein sequence ID" value="PDO11107.1"/>
    <property type="molecule type" value="Genomic_DNA"/>
</dbReference>
<organism evidence="7 8">
    <name type="scientific">Candidatus Reconcilbacillus cellulovorans</name>
    <dbReference type="NCBI Taxonomy" id="1906605"/>
    <lineage>
        <taxon>Bacteria</taxon>
        <taxon>Bacillati</taxon>
        <taxon>Bacillota</taxon>
        <taxon>Bacilli</taxon>
        <taxon>Bacillales</taxon>
        <taxon>Paenibacillaceae</taxon>
        <taxon>Candidatus Reconcilbacillus</taxon>
    </lineage>
</organism>
<dbReference type="GO" id="GO:0046872">
    <property type="term" value="F:metal ion binding"/>
    <property type="evidence" value="ECO:0007669"/>
    <property type="project" value="UniProtKB-KW"/>
</dbReference>
<comment type="caution">
    <text evidence="7">The sequence shown here is derived from an EMBL/GenBank/DDBJ whole genome shotgun (WGS) entry which is preliminary data.</text>
</comment>
<gene>
    <name evidence="7" type="ORF">BLM47_03710</name>
</gene>
<keyword evidence="1" id="KW-0963">Cytoplasm</keyword>
<dbReference type="Proteomes" id="UP000243688">
    <property type="component" value="Unassembled WGS sequence"/>
</dbReference>
<reference evidence="7 8" key="1">
    <citation type="submission" date="2016-12" db="EMBL/GenBank/DDBJ databases">
        <title>Candidatus Reconcilibacillus cellulovorans genome.</title>
        <authorList>
            <person name="Kolinko S."/>
            <person name="Wu Y.-W."/>
            <person name="Tachea F."/>
            <person name="Denzel E."/>
            <person name="Hiras J."/>
            <person name="Baecker N."/>
            <person name="Chan L.J."/>
            <person name="Eichorst S.A."/>
            <person name="Frey D."/>
            <person name="Adams P.D."/>
            <person name="Pray T."/>
            <person name="Tanjore D."/>
            <person name="Petzold C.J."/>
            <person name="Gladden J.M."/>
            <person name="Simmons B.A."/>
            <person name="Singer S.W."/>
        </authorList>
    </citation>
    <scope>NUCLEOTIDE SEQUENCE [LARGE SCALE GENOMIC DNA]</scope>
    <source>
        <strain evidence="7">JTherm</strain>
    </source>
</reference>
<evidence type="ECO:0000313" key="7">
    <source>
        <dbReference type="EMBL" id="PDO11107.1"/>
    </source>
</evidence>
<evidence type="ECO:0000256" key="6">
    <source>
        <dbReference type="SAM" id="MobiDB-lite"/>
    </source>
</evidence>
<evidence type="ECO:0000313" key="8">
    <source>
        <dbReference type="Proteomes" id="UP000243688"/>
    </source>
</evidence>
<dbReference type="AlphaFoldDB" id="A0A2A6E2X0"/>
<dbReference type="GO" id="GO:0006260">
    <property type="term" value="P:DNA replication"/>
    <property type="evidence" value="ECO:0007669"/>
    <property type="project" value="UniProtKB-KW"/>
</dbReference>
<evidence type="ECO:0000256" key="1">
    <source>
        <dbReference type="ARBA" id="ARBA00022490"/>
    </source>
</evidence>
<evidence type="ECO:0008006" key="9">
    <source>
        <dbReference type="Google" id="ProtNLM"/>
    </source>
</evidence>
<evidence type="ECO:0000256" key="2">
    <source>
        <dbReference type="ARBA" id="ARBA00022705"/>
    </source>
</evidence>
<name>A0A2A6E2X0_9BACL</name>
<keyword evidence="3" id="KW-0479">Metal-binding</keyword>
<accession>A0A2A6E2X0</accession>
<feature type="region of interest" description="Disordered" evidence="6">
    <location>
        <begin position="51"/>
        <end position="77"/>
    </location>
</feature>
<dbReference type="GO" id="GO:0008156">
    <property type="term" value="P:negative regulation of DNA replication"/>
    <property type="evidence" value="ECO:0007669"/>
    <property type="project" value="UniProtKB-KW"/>
</dbReference>
<keyword evidence="4" id="KW-0862">Zinc</keyword>
<keyword evidence="5" id="KW-0236">DNA replication inhibitor</keyword>
<evidence type="ECO:0000256" key="4">
    <source>
        <dbReference type="ARBA" id="ARBA00022833"/>
    </source>
</evidence>
<keyword evidence="2" id="KW-0235">DNA replication</keyword>
<sequence>MNSGELFREIERLEEQLRAVVDQFGRLKETFVRMSEEQQRLKTENRRLRGLLQSAEMRADSAKTAETPPDRRPSGEGRENLLRLYREGFHVCNVYFGRLRTEEDCLFCSAFLNK</sequence>
<dbReference type="PIRSF" id="PIRSF021439">
    <property type="entry name" value="DUF972"/>
    <property type="match status" value="1"/>
</dbReference>
<feature type="compositionally biased region" description="Basic and acidic residues" evidence="6">
    <location>
        <begin position="57"/>
        <end position="77"/>
    </location>
</feature>